<dbReference type="GO" id="GO:0050660">
    <property type="term" value="F:flavin adenine dinucleotide binding"/>
    <property type="evidence" value="ECO:0007669"/>
    <property type="project" value="InterPro"/>
</dbReference>
<name>A0A120IE34_9FLAO</name>
<dbReference type="STRING" id="1622118.Lupro_03770"/>
<dbReference type="InterPro" id="IPR001100">
    <property type="entry name" value="Pyr_nuc-diS_OxRdtase"/>
</dbReference>
<dbReference type="InterPro" id="IPR036188">
    <property type="entry name" value="FAD/NAD-bd_sf"/>
</dbReference>
<dbReference type="PIRSF" id="PIRSF000350">
    <property type="entry name" value="Mercury_reductase_MerA"/>
    <property type="match status" value="1"/>
</dbReference>
<dbReference type="NCBIfam" id="TIGR01350">
    <property type="entry name" value="lipoamide_DH"/>
    <property type="match status" value="1"/>
</dbReference>
<accession>A0A120IE34</accession>
<evidence type="ECO:0000256" key="1">
    <source>
        <dbReference type="ARBA" id="ARBA00004496"/>
    </source>
</evidence>
<keyword evidence="10" id="KW-1015">Disulfide bond</keyword>
<dbReference type="InterPro" id="IPR016156">
    <property type="entry name" value="FAD/NAD-linked_Rdtase_dimer_sf"/>
</dbReference>
<evidence type="ECO:0000313" key="20">
    <source>
        <dbReference type="Proteomes" id="UP000059672"/>
    </source>
</evidence>
<evidence type="ECO:0000256" key="12">
    <source>
        <dbReference type="ARBA" id="ARBA00049187"/>
    </source>
</evidence>
<gene>
    <name evidence="19" type="ORF">Lupro_03770</name>
</gene>
<evidence type="ECO:0000256" key="15">
    <source>
        <dbReference type="PIRSR" id="PIRSR000350-4"/>
    </source>
</evidence>
<dbReference type="GO" id="GO:0005737">
    <property type="term" value="C:cytoplasm"/>
    <property type="evidence" value="ECO:0007669"/>
    <property type="project" value="UniProtKB-SubCell"/>
</dbReference>
<evidence type="ECO:0000259" key="18">
    <source>
        <dbReference type="Pfam" id="PF07992"/>
    </source>
</evidence>
<dbReference type="OrthoDB" id="9800167at2"/>
<dbReference type="GO" id="GO:0006103">
    <property type="term" value="P:2-oxoglutarate metabolic process"/>
    <property type="evidence" value="ECO:0007669"/>
    <property type="project" value="TreeGrafter"/>
</dbReference>
<evidence type="ECO:0000256" key="9">
    <source>
        <dbReference type="ARBA" id="ARBA00023027"/>
    </source>
</evidence>
<keyword evidence="20" id="KW-1185">Reference proteome</keyword>
<keyword evidence="11 16" id="KW-0676">Redox-active center</keyword>
<dbReference type="SUPFAM" id="SSF55424">
    <property type="entry name" value="FAD/NAD-linked reductases, dimerisation (C-terminal) domain"/>
    <property type="match status" value="1"/>
</dbReference>
<keyword evidence="14" id="KW-0547">Nucleotide-binding</keyword>
<evidence type="ECO:0000256" key="2">
    <source>
        <dbReference type="ARBA" id="ARBA00007532"/>
    </source>
</evidence>
<dbReference type="PROSITE" id="PS00076">
    <property type="entry name" value="PYRIDINE_REDOX_1"/>
    <property type="match status" value="1"/>
</dbReference>
<dbReference type="RefSeq" id="WP_068206415.1">
    <property type="nucleotide sequence ID" value="NZ_CP013355.1"/>
</dbReference>
<dbReference type="PRINTS" id="PR00368">
    <property type="entry name" value="FADPNR"/>
</dbReference>
<dbReference type="PATRIC" id="fig|1622118.3.peg.798"/>
<dbReference type="Gene3D" id="3.30.390.30">
    <property type="match status" value="1"/>
</dbReference>
<dbReference type="InterPro" id="IPR006258">
    <property type="entry name" value="Lipoamide_DH"/>
</dbReference>
<feature type="binding site" evidence="14">
    <location>
        <begin position="178"/>
        <end position="185"/>
    </location>
    <ligand>
        <name>NAD(+)</name>
        <dbReference type="ChEBI" id="CHEBI:57540"/>
    </ligand>
</feature>
<comment type="cofactor">
    <cofactor evidence="14 16">
        <name>FAD</name>
        <dbReference type="ChEBI" id="CHEBI:57692"/>
    </cofactor>
    <text evidence="14 16">Binds 1 FAD per subunit.</text>
</comment>
<dbReference type="EC" id="1.8.1.4" evidence="3 16"/>
<comment type="catalytic activity">
    <reaction evidence="12 16">
        <text>N(6)-[(R)-dihydrolipoyl]-L-lysyl-[protein] + NAD(+) = N(6)-[(R)-lipoyl]-L-lysyl-[protein] + NADH + H(+)</text>
        <dbReference type="Rhea" id="RHEA:15045"/>
        <dbReference type="Rhea" id="RHEA-COMP:10474"/>
        <dbReference type="Rhea" id="RHEA-COMP:10475"/>
        <dbReference type="ChEBI" id="CHEBI:15378"/>
        <dbReference type="ChEBI" id="CHEBI:57540"/>
        <dbReference type="ChEBI" id="CHEBI:57945"/>
        <dbReference type="ChEBI" id="CHEBI:83099"/>
        <dbReference type="ChEBI" id="CHEBI:83100"/>
        <dbReference type="EC" id="1.8.1.4"/>
    </reaction>
</comment>
<evidence type="ECO:0000256" key="5">
    <source>
        <dbReference type="ARBA" id="ARBA00022490"/>
    </source>
</evidence>
<keyword evidence="5" id="KW-0963">Cytoplasm</keyword>
<feature type="binding site" evidence="14">
    <location>
        <position position="49"/>
    </location>
    <ligand>
        <name>FAD</name>
        <dbReference type="ChEBI" id="CHEBI:57692"/>
    </ligand>
</feature>
<evidence type="ECO:0000259" key="17">
    <source>
        <dbReference type="Pfam" id="PF02852"/>
    </source>
</evidence>
<dbReference type="InterPro" id="IPR050151">
    <property type="entry name" value="Class-I_Pyr_Nuc-Dis_Oxidored"/>
</dbReference>
<reference evidence="19 20" key="2">
    <citation type="journal article" date="2016" name="Int. J. Syst. Evol. Microbiol.">
        <title>Lutibacter profundi sp. nov., isolated from a deep-sea hydrothermal system on the Arctic Mid-Ocean Ridge and emended description of the genus Lutibacter.</title>
        <authorList>
            <person name="Le Moine Bauer S."/>
            <person name="Roalkvam I."/>
            <person name="Steen I.H."/>
            <person name="Dahle H."/>
        </authorList>
    </citation>
    <scope>NUCLEOTIDE SEQUENCE [LARGE SCALE GENOMIC DNA]</scope>
    <source>
        <strain evidence="19 20">LP1</strain>
    </source>
</reference>
<dbReference type="PANTHER" id="PTHR22912">
    <property type="entry name" value="DISULFIDE OXIDOREDUCTASE"/>
    <property type="match status" value="1"/>
</dbReference>
<evidence type="ECO:0000256" key="16">
    <source>
        <dbReference type="RuleBase" id="RU003692"/>
    </source>
</evidence>
<comment type="subcellular location">
    <subcellularLocation>
        <location evidence="1">Cytoplasm</location>
    </subcellularLocation>
</comment>
<dbReference type="GO" id="GO:0004148">
    <property type="term" value="F:dihydrolipoyl dehydrogenase (NADH) activity"/>
    <property type="evidence" value="ECO:0007669"/>
    <property type="project" value="UniProtKB-EC"/>
</dbReference>
<evidence type="ECO:0000256" key="3">
    <source>
        <dbReference type="ARBA" id="ARBA00012608"/>
    </source>
</evidence>
<dbReference type="PANTHER" id="PTHR22912:SF217">
    <property type="entry name" value="DIHYDROLIPOYL DEHYDROGENASE"/>
    <property type="match status" value="1"/>
</dbReference>
<evidence type="ECO:0000256" key="7">
    <source>
        <dbReference type="ARBA" id="ARBA00022827"/>
    </source>
</evidence>
<dbReference type="InterPro" id="IPR012999">
    <property type="entry name" value="Pyr_OxRdtase_I_AS"/>
</dbReference>
<sequence length="462" mass="49552">MKYDIIIIGSGPGGYVTAIRASQLGFKVAVVEKENLGGICLNWGCIPTKALLKSAQVYDYLKHVDAYGLKAEAIDKDFNAVIKRSRNVADGMSKGVQFLMKKNKIDVINGFGKIKTGKKVDVTNTDGNVTEYSADHIIIATGARSRELPNLPQDGKKVIGYREALTLPKQPKKMIVVGSGAIGVEFAHFYNAMGTEVTIVEFLPNLVPLEDIDVSKQFERSFKKSKIKVMTNASVESIDISGNGVKAVVKTKKGEVILEADIVLSAVGIKSNLENIGLEDVGIITDRDKILVNDFYQTNIPGYYAIGDVVPGPALAHVASAEGITCVEKIAGLPTETIDYGNIPGCTYATPEIASVGLTEAQAKEQGYELKVGKFPFSASGKAKAAGTPDGFVKVIFDAKYGEWLGCHMIGAGVTDMIAEAVLGRKLETTGHEVLKTIHPHPTMSEAVMEAVADAYDEVIHL</sequence>
<dbReference type="Pfam" id="PF07992">
    <property type="entry name" value="Pyr_redox_2"/>
    <property type="match status" value="1"/>
</dbReference>
<evidence type="ECO:0000313" key="19">
    <source>
        <dbReference type="EMBL" id="AMC10422.1"/>
    </source>
</evidence>
<dbReference type="AlphaFoldDB" id="A0A120IE34"/>
<evidence type="ECO:0000256" key="4">
    <source>
        <dbReference type="ARBA" id="ARBA00016961"/>
    </source>
</evidence>
<dbReference type="EMBL" id="CP013355">
    <property type="protein sequence ID" value="AMC10422.1"/>
    <property type="molecule type" value="Genomic_DNA"/>
</dbReference>
<dbReference type="Gene3D" id="3.50.50.60">
    <property type="entry name" value="FAD/NAD(P)-binding domain"/>
    <property type="match status" value="2"/>
</dbReference>
<evidence type="ECO:0000256" key="14">
    <source>
        <dbReference type="PIRSR" id="PIRSR000350-3"/>
    </source>
</evidence>
<dbReference type="Proteomes" id="UP000059672">
    <property type="component" value="Chromosome"/>
</dbReference>
<feature type="binding site" evidence="14">
    <location>
        <position position="201"/>
    </location>
    <ligand>
        <name>NAD(+)</name>
        <dbReference type="ChEBI" id="CHEBI:57540"/>
    </ligand>
</feature>
<protein>
    <recommendedName>
        <fullName evidence="4 16">Dihydrolipoyl dehydrogenase</fullName>
        <ecNumber evidence="3 16">1.8.1.4</ecNumber>
    </recommendedName>
</protein>
<evidence type="ECO:0000256" key="11">
    <source>
        <dbReference type="ARBA" id="ARBA00023284"/>
    </source>
</evidence>
<proteinExistence type="inferred from homology"/>
<comment type="miscellaneous">
    <text evidence="16">The active site is a redox-active disulfide bond.</text>
</comment>
<dbReference type="InterPro" id="IPR023753">
    <property type="entry name" value="FAD/NAD-binding_dom"/>
</dbReference>
<dbReference type="PRINTS" id="PR00411">
    <property type="entry name" value="PNDRDTASEI"/>
</dbReference>
<feature type="domain" description="Pyridine nucleotide-disulphide oxidoreductase dimerisation" evidence="17">
    <location>
        <begin position="343"/>
        <end position="451"/>
    </location>
</feature>
<feature type="active site" description="Proton acceptor" evidence="13">
    <location>
        <position position="441"/>
    </location>
</feature>
<feature type="binding site" evidence="14">
    <location>
        <position position="308"/>
    </location>
    <ligand>
        <name>FAD</name>
        <dbReference type="ChEBI" id="CHEBI:57692"/>
    </ligand>
</feature>
<dbReference type="Pfam" id="PF02852">
    <property type="entry name" value="Pyr_redox_dim"/>
    <property type="match status" value="1"/>
</dbReference>
<comment type="similarity">
    <text evidence="2 16">Belongs to the class-I pyridine nucleotide-disulfide oxidoreductase family.</text>
</comment>
<organism evidence="19 20">
    <name type="scientific">Lutibacter profundi</name>
    <dbReference type="NCBI Taxonomy" id="1622118"/>
    <lineage>
        <taxon>Bacteria</taxon>
        <taxon>Pseudomonadati</taxon>
        <taxon>Bacteroidota</taxon>
        <taxon>Flavobacteriia</taxon>
        <taxon>Flavobacteriales</taxon>
        <taxon>Flavobacteriaceae</taxon>
        <taxon>Lutibacter</taxon>
    </lineage>
</organism>
<dbReference type="KEGG" id="lut:Lupro_03770"/>
<keyword evidence="8 16" id="KW-0560">Oxidoreductase</keyword>
<feature type="binding site" evidence="14">
    <location>
        <position position="112"/>
    </location>
    <ligand>
        <name>FAD</name>
        <dbReference type="ChEBI" id="CHEBI:57692"/>
    </ligand>
</feature>
<feature type="binding site" evidence="14">
    <location>
        <position position="268"/>
    </location>
    <ligand>
        <name>NAD(+)</name>
        <dbReference type="ChEBI" id="CHEBI:57540"/>
    </ligand>
</feature>
<reference evidence="20" key="1">
    <citation type="submission" date="2015-12" db="EMBL/GenBank/DDBJ databases">
        <title>Complete genome sequence of Lutibacter profundus strain LP1.</title>
        <authorList>
            <person name="Wissuwa J."/>
            <person name="Le Moine Bauer S."/>
            <person name="Stokke R."/>
            <person name="Dahle H."/>
            <person name="Steen I.H."/>
        </authorList>
    </citation>
    <scope>NUCLEOTIDE SEQUENCE [LARGE SCALE GENOMIC DNA]</scope>
    <source>
        <strain evidence="20">LP1</strain>
    </source>
</reference>
<dbReference type="SUPFAM" id="SSF51905">
    <property type="entry name" value="FAD/NAD(P)-binding domain"/>
    <property type="match status" value="1"/>
</dbReference>
<evidence type="ECO:0000256" key="8">
    <source>
        <dbReference type="ARBA" id="ARBA00023002"/>
    </source>
</evidence>
<evidence type="ECO:0000256" key="6">
    <source>
        <dbReference type="ARBA" id="ARBA00022630"/>
    </source>
</evidence>
<keyword evidence="9 14" id="KW-0520">NAD</keyword>
<keyword evidence="7 14" id="KW-0274">FAD</keyword>
<keyword evidence="6 16" id="KW-0285">Flavoprotein</keyword>
<dbReference type="FunFam" id="3.30.390.30:FF:000001">
    <property type="entry name" value="Dihydrolipoyl dehydrogenase"/>
    <property type="match status" value="1"/>
</dbReference>
<feature type="domain" description="FAD/NAD(P)-binding" evidence="18">
    <location>
        <begin position="3"/>
        <end position="323"/>
    </location>
</feature>
<evidence type="ECO:0000256" key="10">
    <source>
        <dbReference type="ARBA" id="ARBA00023157"/>
    </source>
</evidence>
<feature type="disulfide bond" description="Redox-active" evidence="15">
    <location>
        <begin position="40"/>
        <end position="45"/>
    </location>
</feature>
<evidence type="ECO:0000256" key="13">
    <source>
        <dbReference type="PIRSR" id="PIRSR000350-2"/>
    </source>
</evidence>
<dbReference type="InterPro" id="IPR004099">
    <property type="entry name" value="Pyr_nucl-diS_OxRdtase_dimer"/>
</dbReference>